<dbReference type="EMBL" id="FMAK01000034">
    <property type="protein sequence ID" value="SCB68884.1"/>
    <property type="molecule type" value="Genomic_DNA"/>
</dbReference>
<reference evidence="1 2" key="1">
    <citation type="submission" date="2016-08" db="EMBL/GenBank/DDBJ databases">
        <authorList>
            <person name="Seilhamer J.J."/>
        </authorList>
    </citation>
    <scope>NUCLEOTIDE SEQUENCE [LARGE SCALE GENOMIC DNA]</scope>
    <source>
        <strain evidence="1 2">SDA_GO95</strain>
    </source>
</reference>
<sequence>MSFLKRRDRKEAGIPAPFFASAATV</sequence>
<organism evidence="1 2">
    <name type="scientific">Bacillus mycoides</name>
    <dbReference type="NCBI Taxonomy" id="1405"/>
    <lineage>
        <taxon>Bacteria</taxon>
        <taxon>Bacillati</taxon>
        <taxon>Bacillota</taxon>
        <taxon>Bacilli</taxon>
        <taxon>Bacillales</taxon>
        <taxon>Bacillaceae</taxon>
        <taxon>Bacillus</taxon>
        <taxon>Bacillus cereus group</taxon>
    </lineage>
</organism>
<name>A0A1G4ELS6_BACMY</name>
<accession>A0A1G4ELS6</accession>
<gene>
    <name evidence="1" type="ORF">BWGO95_03031</name>
</gene>
<dbReference type="Proteomes" id="UP000195696">
    <property type="component" value="Unassembled WGS sequence"/>
</dbReference>
<evidence type="ECO:0000313" key="1">
    <source>
        <dbReference type="EMBL" id="SCB68884.1"/>
    </source>
</evidence>
<evidence type="ECO:0000313" key="2">
    <source>
        <dbReference type="Proteomes" id="UP000195696"/>
    </source>
</evidence>
<dbReference type="AlphaFoldDB" id="A0A1G4ELS6"/>
<proteinExistence type="predicted"/>
<protein>
    <submittedName>
        <fullName evidence="1">Uncharacterized protein</fullName>
    </submittedName>
</protein>